<dbReference type="Proteomes" id="UP000184251">
    <property type="component" value="Unassembled WGS sequence"/>
</dbReference>
<dbReference type="Gene3D" id="3.30.230.10">
    <property type="match status" value="1"/>
</dbReference>
<proteinExistence type="inferred from homology"/>
<feature type="domain" description="Lon proteolytic" evidence="5">
    <location>
        <begin position="588"/>
        <end position="783"/>
    </location>
</feature>
<dbReference type="InterPro" id="IPR014721">
    <property type="entry name" value="Ribsml_uS5_D2-typ_fold_subgr"/>
</dbReference>
<dbReference type="STRING" id="1120975.SAMN02746064_01350"/>
<dbReference type="InterPro" id="IPR008269">
    <property type="entry name" value="Lon_proteolytic"/>
</dbReference>
<keyword evidence="7" id="KW-1185">Reference proteome</keyword>
<dbReference type="Pfam" id="PF20436">
    <property type="entry name" value="LonB_AAA-LID"/>
    <property type="match status" value="1"/>
</dbReference>
<dbReference type="InterPro" id="IPR041699">
    <property type="entry name" value="AAA_32"/>
</dbReference>
<dbReference type="Gene3D" id="3.40.50.300">
    <property type="entry name" value="P-loop containing nucleotide triphosphate hydrolases"/>
    <property type="match status" value="1"/>
</dbReference>
<gene>
    <name evidence="6" type="ORF">SAMN02746064_01350</name>
</gene>
<evidence type="ECO:0000313" key="6">
    <source>
        <dbReference type="EMBL" id="SHE85996.1"/>
    </source>
</evidence>
<comment type="catalytic activity">
    <reaction evidence="2">
        <text>Hydrolysis of proteins in presence of ATP.</text>
        <dbReference type="EC" id="3.4.21.53"/>
    </reaction>
</comment>
<feature type="region of interest" description="Disordered" evidence="4">
    <location>
        <begin position="814"/>
        <end position="836"/>
    </location>
</feature>
<dbReference type="InterPro" id="IPR027417">
    <property type="entry name" value="P-loop_NTPase"/>
</dbReference>
<dbReference type="InterPro" id="IPR046843">
    <property type="entry name" value="LonB_AAA-LID"/>
</dbReference>
<dbReference type="GO" id="GO:0004252">
    <property type="term" value="F:serine-type endopeptidase activity"/>
    <property type="evidence" value="ECO:0007669"/>
    <property type="project" value="UniProtKB-UniRule"/>
</dbReference>
<evidence type="ECO:0000256" key="3">
    <source>
        <dbReference type="SAM" id="Coils"/>
    </source>
</evidence>
<dbReference type="Pfam" id="PF13654">
    <property type="entry name" value="AAA_32"/>
    <property type="match status" value="1"/>
</dbReference>
<keyword evidence="2" id="KW-0720">Serine protease</keyword>
<feature type="coiled-coil region" evidence="3">
    <location>
        <begin position="206"/>
        <end position="233"/>
    </location>
</feature>
<dbReference type="GO" id="GO:0005524">
    <property type="term" value="F:ATP binding"/>
    <property type="evidence" value="ECO:0007669"/>
    <property type="project" value="InterPro"/>
</dbReference>
<dbReference type="InterPro" id="IPR027065">
    <property type="entry name" value="Lon_Prtase"/>
</dbReference>
<dbReference type="Pfam" id="PF20437">
    <property type="entry name" value="LonC_helical"/>
    <property type="match status" value="1"/>
</dbReference>
<evidence type="ECO:0000259" key="5">
    <source>
        <dbReference type="PROSITE" id="PS51786"/>
    </source>
</evidence>
<dbReference type="GO" id="GO:0006508">
    <property type="term" value="P:proteolysis"/>
    <property type="evidence" value="ECO:0007669"/>
    <property type="project" value="UniProtKB-KW"/>
</dbReference>
<keyword evidence="2" id="KW-0378">Hydrolase</keyword>
<organism evidence="6 7">
    <name type="scientific">Alkalibacter saccharofermentans DSM 14828</name>
    <dbReference type="NCBI Taxonomy" id="1120975"/>
    <lineage>
        <taxon>Bacteria</taxon>
        <taxon>Bacillati</taxon>
        <taxon>Bacillota</taxon>
        <taxon>Clostridia</taxon>
        <taxon>Eubacteriales</taxon>
        <taxon>Eubacteriaceae</taxon>
        <taxon>Alkalibacter</taxon>
    </lineage>
</organism>
<dbReference type="SUPFAM" id="SSF54211">
    <property type="entry name" value="Ribosomal protein S5 domain 2-like"/>
    <property type="match status" value="1"/>
</dbReference>
<evidence type="ECO:0000256" key="2">
    <source>
        <dbReference type="PROSITE-ProRule" id="PRU01122"/>
    </source>
</evidence>
<sequence>MGNEEKFKVGIERLKRICGSENELDFCSTSKDVEPFENFIGQERAIKAMDFGLKMEATGYNIFVAGAQGTGKSTYTESTVKQAAKGKPVPMDWCYIYNFNDRDNPMSVSLPAGKGKVFKKDMEALVSELKILIPRAFEGSDYRQQRDRIIQSVRKKLVDMLHEVEKEANDEGFMLQQLPGRVLFLPVKNGQPIQQEEYEKYSIDERKKIEEKMHQLQKKMNETMRYGQNLEKQGNGQIVELEKKIAYAAAEVPVNRLKEKYGDFPKILEYLEGVLKDVVENHRIFKTPGHSGGVEYTFQQQGHQEAQEEGGIVDENGFYFEDEESRFTRYSVNLFVNNERLSGAPVIIESSPNYYNLFGKIEYKSHMMSMTTDFTMVKSGALQRANGGYLILQAKDLLMDPFVWDALKKALKYREAIVENMGEQYRLIPTTTLRPQPIPLDVKILLIGTPIFYAIFSSDEDFEKLFKIKVDFDIEMPRHNENVCQYVSFVSTLCREGNLKHFDKLALARIVEYGSRLAADQNKLSTRFNDIKDIVYEASAFAAMDDSEFVDSKHVKKAIDERKYRLNKLEEKIHEEIIKGRIRIETTGREVGQINGLSVIGLSGYSFGIPMRITARTYMGRGGVIHIERETGMSGSIHTKGVYTLVGYLGGTFAKKKPFGLTAQITFEQNYQGVEGDSASSAELYAILSSLSGVPIKQNIAVTGSVDQRGKIQPIGGAVEKIEGFFDICNSKGLTGDQGVMIPDENIEDLMLKDELLDAVAEGKFNIYAVKTIEEGIFLLTDTEAGKEDDDGAYPEGTIFEKVAKRLIESYENRKEIENDKKDNGGTEGKEEEKNI</sequence>
<dbReference type="PRINTS" id="PR00830">
    <property type="entry name" value="ENDOLAPTASE"/>
</dbReference>
<dbReference type="AlphaFoldDB" id="A0A1M4WXN0"/>
<evidence type="ECO:0000256" key="1">
    <source>
        <dbReference type="ARBA" id="ARBA00022670"/>
    </source>
</evidence>
<comment type="similarity">
    <text evidence="2">Belongs to the peptidase S16 family.</text>
</comment>
<dbReference type="PANTHER" id="PTHR10046">
    <property type="entry name" value="ATP DEPENDENT LON PROTEASE FAMILY MEMBER"/>
    <property type="match status" value="1"/>
</dbReference>
<dbReference type="InterPro" id="IPR046844">
    <property type="entry name" value="Lon-like_helical"/>
</dbReference>
<keyword evidence="3" id="KW-0175">Coiled coil</keyword>
<dbReference type="SUPFAM" id="SSF52540">
    <property type="entry name" value="P-loop containing nucleoside triphosphate hydrolases"/>
    <property type="match status" value="1"/>
</dbReference>
<evidence type="ECO:0000256" key="4">
    <source>
        <dbReference type="SAM" id="MobiDB-lite"/>
    </source>
</evidence>
<reference evidence="6 7" key="1">
    <citation type="submission" date="2016-11" db="EMBL/GenBank/DDBJ databases">
        <authorList>
            <person name="Jaros S."/>
            <person name="Januszkiewicz K."/>
            <person name="Wedrychowicz H."/>
        </authorList>
    </citation>
    <scope>NUCLEOTIDE SEQUENCE [LARGE SCALE GENOMIC DNA]</scope>
    <source>
        <strain evidence="6 7">DSM 14828</strain>
    </source>
</reference>
<dbReference type="GO" id="GO:0030163">
    <property type="term" value="P:protein catabolic process"/>
    <property type="evidence" value="ECO:0007669"/>
    <property type="project" value="InterPro"/>
</dbReference>
<dbReference type="OrthoDB" id="9758568at2"/>
<dbReference type="Gene3D" id="1.10.8.60">
    <property type="match status" value="1"/>
</dbReference>
<dbReference type="RefSeq" id="WP_073270414.1">
    <property type="nucleotide sequence ID" value="NZ_FQTU01000008.1"/>
</dbReference>
<name>A0A1M4WXN0_9FIRM</name>
<feature type="active site" evidence="2">
    <location>
        <position position="721"/>
    </location>
</feature>
<protein>
    <recommendedName>
        <fullName evidence="2">endopeptidase La</fullName>
        <ecNumber evidence="2">3.4.21.53</ecNumber>
    </recommendedName>
</protein>
<dbReference type="EMBL" id="FQTU01000008">
    <property type="protein sequence ID" value="SHE85996.1"/>
    <property type="molecule type" value="Genomic_DNA"/>
</dbReference>
<dbReference type="InterPro" id="IPR020568">
    <property type="entry name" value="Ribosomal_Su5_D2-typ_SF"/>
</dbReference>
<feature type="active site" evidence="2">
    <location>
        <position position="678"/>
    </location>
</feature>
<keyword evidence="1 2" id="KW-0645">Protease</keyword>
<dbReference type="GO" id="GO:0004176">
    <property type="term" value="F:ATP-dependent peptidase activity"/>
    <property type="evidence" value="ECO:0007669"/>
    <property type="project" value="UniProtKB-UniRule"/>
</dbReference>
<dbReference type="EC" id="3.4.21.53" evidence="2"/>
<dbReference type="PROSITE" id="PS51786">
    <property type="entry name" value="LON_PROTEOLYTIC"/>
    <property type="match status" value="1"/>
</dbReference>
<dbReference type="Pfam" id="PF05362">
    <property type="entry name" value="Lon_C"/>
    <property type="match status" value="1"/>
</dbReference>
<accession>A0A1M4WXN0</accession>
<evidence type="ECO:0000313" key="7">
    <source>
        <dbReference type="Proteomes" id="UP000184251"/>
    </source>
</evidence>